<dbReference type="PANTHER" id="PTHR43625">
    <property type="entry name" value="AFLATOXIN B1 ALDEHYDE REDUCTASE"/>
    <property type="match status" value="1"/>
</dbReference>
<feature type="domain" description="NADP-dependent oxidoreductase" evidence="2">
    <location>
        <begin position="18"/>
        <end position="307"/>
    </location>
</feature>
<accession>A0ABR2J3J0</accession>
<dbReference type="PANTHER" id="PTHR43625:SF7">
    <property type="entry name" value="REDUCTASE (YAKC), PUTATIVE (AFU_ORTHOLOGUE AFUA_8G01560)-RELATED"/>
    <property type="match status" value="1"/>
</dbReference>
<dbReference type="EMBL" id="JAPCWZ010000003">
    <property type="protein sequence ID" value="KAK8872383.1"/>
    <property type="molecule type" value="Genomic_DNA"/>
</dbReference>
<dbReference type="Gene3D" id="3.20.20.100">
    <property type="entry name" value="NADP-dependent oxidoreductase domain"/>
    <property type="match status" value="1"/>
</dbReference>
<dbReference type="InterPro" id="IPR050791">
    <property type="entry name" value="Aldo-Keto_reductase"/>
</dbReference>
<evidence type="ECO:0000256" key="1">
    <source>
        <dbReference type="ARBA" id="ARBA00023002"/>
    </source>
</evidence>
<reference evidence="3 4" key="1">
    <citation type="journal article" date="2024" name="IMA Fungus">
        <title>Apiospora arundinis, a panoply of carbohydrate-active enzymes and secondary metabolites.</title>
        <authorList>
            <person name="Sorensen T."/>
            <person name="Petersen C."/>
            <person name="Muurmann A.T."/>
            <person name="Christiansen J.V."/>
            <person name="Brundto M.L."/>
            <person name="Overgaard C.K."/>
            <person name="Boysen A.T."/>
            <person name="Wollenberg R.D."/>
            <person name="Larsen T.O."/>
            <person name="Sorensen J.L."/>
            <person name="Nielsen K.L."/>
            <person name="Sondergaard T.E."/>
        </authorList>
    </citation>
    <scope>NUCLEOTIDE SEQUENCE [LARGE SCALE GENOMIC DNA]</scope>
    <source>
        <strain evidence="3 4">AAU 773</strain>
    </source>
</reference>
<evidence type="ECO:0000313" key="4">
    <source>
        <dbReference type="Proteomes" id="UP001390339"/>
    </source>
</evidence>
<gene>
    <name evidence="3" type="ORF">PGQ11_002897</name>
</gene>
<protein>
    <submittedName>
        <fullName evidence="3">Aldo-keto reductase yakc</fullName>
    </submittedName>
</protein>
<evidence type="ECO:0000259" key="2">
    <source>
        <dbReference type="Pfam" id="PF00248"/>
    </source>
</evidence>
<name>A0ABR2J3J0_9PEZI</name>
<keyword evidence="4" id="KW-1185">Reference proteome</keyword>
<sequence length="328" mass="36429">MVKSMRFADGVEVPVPGFGAMGISFALGNNLSYEEAEPVLLKALELGCTFWDTAVSYGAGVNEKILGDFIRKHNCRDKIFIASKCGIAAFEDGRCTNSASHIKSYMDGTIERLGFTPDLYYLHRIDPNTKLEESIPALDSLRRDGKTKYIGLSECSAATLRKAHSMARIDAVQAEYSVFETLHESDGLVDACRELDVAYVAYGPLGHGWLVEHFPYESPEDFNESDYRREIPKFQGENFYANKKIADGFKELARRKSCTLPQVALAWVAAQGMISIPGTTKPGRLEENWASRDIDLSGEELQYIRTIVDSLKPQGDRYNAEAAINIGN</sequence>
<keyword evidence="1" id="KW-0560">Oxidoreductase</keyword>
<dbReference type="Pfam" id="PF00248">
    <property type="entry name" value="Aldo_ket_red"/>
    <property type="match status" value="1"/>
</dbReference>
<dbReference type="InterPro" id="IPR023210">
    <property type="entry name" value="NADP_OxRdtase_dom"/>
</dbReference>
<evidence type="ECO:0000313" key="3">
    <source>
        <dbReference type="EMBL" id="KAK8872383.1"/>
    </source>
</evidence>
<organism evidence="3 4">
    <name type="scientific">Apiospora arundinis</name>
    <dbReference type="NCBI Taxonomy" id="335852"/>
    <lineage>
        <taxon>Eukaryota</taxon>
        <taxon>Fungi</taxon>
        <taxon>Dikarya</taxon>
        <taxon>Ascomycota</taxon>
        <taxon>Pezizomycotina</taxon>
        <taxon>Sordariomycetes</taxon>
        <taxon>Xylariomycetidae</taxon>
        <taxon>Amphisphaeriales</taxon>
        <taxon>Apiosporaceae</taxon>
        <taxon>Apiospora</taxon>
    </lineage>
</organism>
<dbReference type="Proteomes" id="UP001390339">
    <property type="component" value="Unassembled WGS sequence"/>
</dbReference>
<comment type="caution">
    <text evidence="3">The sequence shown here is derived from an EMBL/GenBank/DDBJ whole genome shotgun (WGS) entry which is preliminary data.</text>
</comment>
<proteinExistence type="predicted"/>
<dbReference type="InterPro" id="IPR036812">
    <property type="entry name" value="NAD(P)_OxRdtase_dom_sf"/>
</dbReference>
<dbReference type="SUPFAM" id="SSF51430">
    <property type="entry name" value="NAD(P)-linked oxidoreductase"/>
    <property type="match status" value="1"/>
</dbReference>